<feature type="domain" description="Tetrahydrofolate dehydrogenase/cyclohydrolase NAD(P)-binding" evidence="14">
    <location>
        <begin position="138"/>
        <end position="273"/>
    </location>
</feature>
<dbReference type="GO" id="GO:0004477">
    <property type="term" value="F:methenyltetrahydrofolate cyclohydrolase activity"/>
    <property type="evidence" value="ECO:0007669"/>
    <property type="project" value="UniProtKB-UniRule"/>
</dbReference>
<dbReference type="PRINTS" id="PR00085">
    <property type="entry name" value="THFDHDRGNASE"/>
</dbReference>
<evidence type="ECO:0000256" key="4">
    <source>
        <dbReference type="ARBA" id="ARBA00022605"/>
    </source>
</evidence>
<keyword evidence="7 12" id="KW-0521">NADP</keyword>
<dbReference type="STRING" id="1216932.CM240_1454"/>
<keyword evidence="10 12" id="KW-0486">Methionine biosynthesis</keyword>
<dbReference type="InterPro" id="IPR020631">
    <property type="entry name" value="THF_DH/CycHdrlase_NAD-bd_dom"/>
</dbReference>
<comment type="catalytic activity">
    <reaction evidence="12">
        <text>(6R)-5,10-methylene-5,6,7,8-tetrahydrofolate + NADP(+) = (6R)-5,10-methenyltetrahydrofolate + NADPH</text>
        <dbReference type="Rhea" id="RHEA:22812"/>
        <dbReference type="ChEBI" id="CHEBI:15636"/>
        <dbReference type="ChEBI" id="CHEBI:57455"/>
        <dbReference type="ChEBI" id="CHEBI:57783"/>
        <dbReference type="ChEBI" id="CHEBI:58349"/>
        <dbReference type="EC" id="1.5.1.5"/>
    </reaction>
</comment>
<dbReference type="GO" id="GO:0005829">
    <property type="term" value="C:cytosol"/>
    <property type="evidence" value="ECO:0007669"/>
    <property type="project" value="TreeGrafter"/>
</dbReference>
<evidence type="ECO:0000256" key="8">
    <source>
        <dbReference type="ARBA" id="ARBA00023002"/>
    </source>
</evidence>
<evidence type="ECO:0000256" key="12">
    <source>
        <dbReference type="HAMAP-Rule" id="MF_01576"/>
    </source>
</evidence>
<dbReference type="Pfam" id="PF00763">
    <property type="entry name" value="THF_DHG_CYH"/>
    <property type="match status" value="1"/>
</dbReference>
<dbReference type="HOGENOM" id="CLU_034045_2_1_9"/>
<keyword evidence="8 12" id="KW-0560">Oxidoreductase</keyword>
<dbReference type="Gene3D" id="3.40.50.10860">
    <property type="entry name" value="Leucine Dehydrogenase, chain A, domain 1"/>
    <property type="match status" value="1"/>
</dbReference>
<dbReference type="EC" id="3.5.4.9" evidence="12"/>
<evidence type="ECO:0000256" key="1">
    <source>
        <dbReference type="ARBA" id="ARBA00004777"/>
    </source>
</evidence>
<dbReference type="EC" id="1.5.1.5" evidence="12"/>
<dbReference type="Pfam" id="PF02882">
    <property type="entry name" value="THF_DHG_CYH_C"/>
    <property type="match status" value="1"/>
</dbReference>
<dbReference type="InterPro" id="IPR036291">
    <property type="entry name" value="NAD(P)-bd_dom_sf"/>
</dbReference>
<accession>W6RW49</accession>
<reference evidence="15 16" key="1">
    <citation type="submission" date="2013-11" db="EMBL/GenBank/DDBJ databases">
        <title>Complete genome sequence of Clostridum sp. M2/40.</title>
        <authorList>
            <person name="Wibberg D."/>
            <person name="Puehler A."/>
            <person name="Schlueter A."/>
        </authorList>
    </citation>
    <scope>NUCLEOTIDE SEQUENCE [LARGE SCALE GENOMIC DNA]</scope>
    <source>
        <strain evidence="16">M2/40</strain>
    </source>
</reference>
<keyword evidence="9 12" id="KW-0368">Histidine biosynthesis</keyword>
<dbReference type="CDD" id="cd01080">
    <property type="entry name" value="NAD_bind_m-THF_DH_Cyclohyd"/>
    <property type="match status" value="1"/>
</dbReference>
<comment type="catalytic activity">
    <reaction evidence="12">
        <text>(6R)-5,10-methenyltetrahydrofolate + H2O = (6R)-10-formyltetrahydrofolate + H(+)</text>
        <dbReference type="Rhea" id="RHEA:23700"/>
        <dbReference type="ChEBI" id="CHEBI:15377"/>
        <dbReference type="ChEBI" id="CHEBI:15378"/>
        <dbReference type="ChEBI" id="CHEBI:57455"/>
        <dbReference type="ChEBI" id="CHEBI:195366"/>
        <dbReference type="EC" id="3.5.4.9"/>
    </reaction>
</comment>
<evidence type="ECO:0000256" key="3">
    <source>
        <dbReference type="ARBA" id="ARBA00022563"/>
    </source>
</evidence>
<evidence type="ECO:0000259" key="14">
    <source>
        <dbReference type="Pfam" id="PF02882"/>
    </source>
</evidence>
<dbReference type="FunFam" id="3.40.50.720:FF:000006">
    <property type="entry name" value="Bifunctional protein FolD"/>
    <property type="match status" value="1"/>
</dbReference>
<evidence type="ECO:0000313" key="15">
    <source>
        <dbReference type="EMBL" id="CDM68613.1"/>
    </source>
</evidence>
<comment type="subunit">
    <text evidence="2 12">Homodimer.</text>
</comment>
<dbReference type="InterPro" id="IPR000672">
    <property type="entry name" value="THF_DH/CycHdrlase"/>
</dbReference>
<evidence type="ECO:0000256" key="11">
    <source>
        <dbReference type="ARBA" id="ARBA00023268"/>
    </source>
</evidence>
<evidence type="ECO:0000256" key="2">
    <source>
        <dbReference type="ARBA" id="ARBA00011738"/>
    </source>
</evidence>
<dbReference type="GO" id="GO:0000105">
    <property type="term" value="P:L-histidine biosynthetic process"/>
    <property type="evidence" value="ECO:0007669"/>
    <property type="project" value="UniProtKB-KW"/>
</dbReference>
<dbReference type="InterPro" id="IPR046346">
    <property type="entry name" value="Aminoacid_DH-like_N_sf"/>
</dbReference>
<dbReference type="UniPathway" id="UPA00193"/>
<dbReference type="InterPro" id="IPR020630">
    <property type="entry name" value="THF_DH/CycHdrlase_cat_dom"/>
</dbReference>
<dbReference type="GO" id="GO:0006164">
    <property type="term" value="P:purine nucleotide biosynthetic process"/>
    <property type="evidence" value="ECO:0007669"/>
    <property type="project" value="UniProtKB-KW"/>
</dbReference>
<dbReference type="AlphaFoldDB" id="W6RW49"/>
<protein>
    <recommendedName>
        <fullName evidence="12">Bifunctional protein FolD</fullName>
    </recommendedName>
    <domain>
        <recommendedName>
            <fullName evidence="12">Methylenetetrahydrofolate dehydrogenase</fullName>
            <ecNumber evidence="12">1.5.1.5</ecNumber>
        </recommendedName>
    </domain>
    <domain>
        <recommendedName>
            <fullName evidence="12">Methenyltetrahydrofolate cyclohydrolase</fullName>
            <ecNumber evidence="12">3.5.4.9</ecNumber>
        </recommendedName>
    </domain>
</protein>
<keyword evidence="16" id="KW-1185">Reference proteome</keyword>
<comment type="pathway">
    <text evidence="1 12">One-carbon metabolism; tetrahydrofolate interconversion.</text>
</comment>
<dbReference type="GO" id="GO:0035999">
    <property type="term" value="P:tetrahydrofolate interconversion"/>
    <property type="evidence" value="ECO:0007669"/>
    <property type="project" value="UniProtKB-UniRule"/>
</dbReference>
<comment type="function">
    <text evidence="12">Catalyzes the oxidation of 5,10-methylenetetrahydrofolate to 5,10-methenyltetrahydrofolate and then the hydrolysis of 5,10-methenyltetrahydrofolate to 10-formyltetrahydrofolate.</text>
</comment>
<dbReference type="SUPFAM" id="SSF51735">
    <property type="entry name" value="NAD(P)-binding Rossmann-fold domains"/>
    <property type="match status" value="1"/>
</dbReference>
<organism evidence="15 16">
    <name type="scientific">Clostridium bornimense</name>
    <dbReference type="NCBI Taxonomy" id="1216932"/>
    <lineage>
        <taxon>Bacteria</taxon>
        <taxon>Bacillati</taxon>
        <taxon>Bacillota</taxon>
        <taxon>Clostridia</taxon>
        <taxon>Eubacteriales</taxon>
        <taxon>Clostridiaceae</taxon>
        <taxon>Clostridium</taxon>
    </lineage>
</organism>
<dbReference type="PANTHER" id="PTHR48099:SF5">
    <property type="entry name" value="C-1-TETRAHYDROFOLATE SYNTHASE, CYTOPLASMIC"/>
    <property type="match status" value="1"/>
</dbReference>
<keyword evidence="4 12" id="KW-0028">Amino-acid biosynthesis</keyword>
<gene>
    <name evidence="12 15" type="primary">folD</name>
    <name evidence="15" type="ORF">CM240_1454</name>
</gene>
<dbReference type="PATRIC" id="fig|1216932.3.peg.1447"/>
<comment type="similarity">
    <text evidence="12">Belongs to the tetrahydrofolate dehydrogenase/cyclohydrolase family.</text>
</comment>
<evidence type="ECO:0000256" key="10">
    <source>
        <dbReference type="ARBA" id="ARBA00023167"/>
    </source>
</evidence>
<feature type="domain" description="Tetrahydrofolate dehydrogenase/cyclohydrolase catalytic" evidence="13">
    <location>
        <begin position="5"/>
        <end position="119"/>
    </location>
</feature>
<dbReference type="PANTHER" id="PTHR48099">
    <property type="entry name" value="C-1-TETRAHYDROFOLATE SYNTHASE, CYTOPLASMIC-RELATED"/>
    <property type="match status" value="1"/>
</dbReference>
<evidence type="ECO:0000256" key="5">
    <source>
        <dbReference type="ARBA" id="ARBA00022755"/>
    </source>
</evidence>
<dbReference type="SUPFAM" id="SSF53223">
    <property type="entry name" value="Aminoacid dehydrogenase-like, N-terminal domain"/>
    <property type="match status" value="1"/>
</dbReference>
<name>W6RW49_9CLOT</name>
<dbReference type="GO" id="GO:0004488">
    <property type="term" value="F:methylenetetrahydrofolate dehydrogenase (NADP+) activity"/>
    <property type="evidence" value="ECO:0007669"/>
    <property type="project" value="UniProtKB-UniRule"/>
</dbReference>
<dbReference type="RefSeq" id="WP_044037817.1">
    <property type="nucleotide sequence ID" value="NZ_HG917868.1"/>
</dbReference>
<keyword evidence="5 12" id="KW-0658">Purine biosynthesis</keyword>
<dbReference type="Gene3D" id="3.40.50.720">
    <property type="entry name" value="NAD(P)-binding Rossmann-like Domain"/>
    <property type="match status" value="1"/>
</dbReference>
<keyword evidence="11 12" id="KW-0511">Multifunctional enzyme</keyword>
<evidence type="ECO:0000256" key="7">
    <source>
        <dbReference type="ARBA" id="ARBA00022857"/>
    </source>
</evidence>
<dbReference type="KEGG" id="clt:CM240_1454"/>
<feature type="binding site" evidence="12">
    <location>
        <begin position="163"/>
        <end position="165"/>
    </location>
    <ligand>
        <name>NADP(+)</name>
        <dbReference type="ChEBI" id="CHEBI:58349"/>
    </ligand>
</feature>
<dbReference type="eggNOG" id="COG0190">
    <property type="taxonomic scope" value="Bacteria"/>
</dbReference>
<keyword evidence="3 12" id="KW-0554">One-carbon metabolism</keyword>
<dbReference type="GO" id="GO:0009086">
    <property type="term" value="P:methionine biosynthetic process"/>
    <property type="evidence" value="ECO:0007669"/>
    <property type="project" value="UniProtKB-KW"/>
</dbReference>
<sequence>MGAIIDVKSLVSKFQNEIMAIVNEKKNKGEIVSIGILQVGKDGGSNFYRNSVVKLSNKLGIEPKEFLLEENVSEEEIISVVNEINNDNNITGVLMLLPMPKGIDSDKVKEALSPSKDIDGVTTHNIGQFYSGNKAFIPCTPLSVMEILRSVTDLEGKEAVVIGRSNVVGKPLAQLLLNANCTVTTVHSRTKNIEEVCRRADILVSAIGKPKYINSNFIKDGAVVIDVGTSDVEGKITGDVDLEDVIEKVSYITKVPGGVGSLTTTILLKNLCEGL</sequence>
<dbReference type="EMBL" id="HG917868">
    <property type="protein sequence ID" value="CDM68613.1"/>
    <property type="molecule type" value="Genomic_DNA"/>
</dbReference>
<feature type="binding site" evidence="12">
    <location>
        <position position="229"/>
    </location>
    <ligand>
        <name>NADP(+)</name>
        <dbReference type="ChEBI" id="CHEBI:58349"/>
    </ligand>
</feature>
<dbReference type="HAMAP" id="MF_01576">
    <property type="entry name" value="THF_DHG_CYH"/>
    <property type="match status" value="1"/>
</dbReference>
<evidence type="ECO:0000259" key="13">
    <source>
        <dbReference type="Pfam" id="PF00763"/>
    </source>
</evidence>
<dbReference type="Proteomes" id="UP000019426">
    <property type="component" value="Chromosome M2/40_rep1"/>
</dbReference>
<comment type="caution">
    <text evidence="12">Lacks conserved residue(s) required for the propagation of feature annotation.</text>
</comment>
<proteinExistence type="inferred from homology"/>
<keyword evidence="6 12" id="KW-0378">Hydrolase</keyword>
<evidence type="ECO:0000256" key="9">
    <source>
        <dbReference type="ARBA" id="ARBA00023102"/>
    </source>
</evidence>
<dbReference type="OrthoDB" id="9803580at2"/>
<evidence type="ECO:0000313" key="16">
    <source>
        <dbReference type="Proteomes" id="UP000019426"/>
    </source>
</evidence>
<evidence type="ECO:0000256" key="6">
    <source>
        <dbReference type="ARBA" id="ARBA00022801"/>
    </source>
</evidence>